<dbReference type="InterPro" id="IPR021428">
    <property type="entry name" value="DUF3078"/>
</dbReference>
<sequence>MKNLFTIFLSLFIVNQGFSQDLDSLDAVDSLSQLIVKDTTYWTNEFSVGLNFNQAAFSGNWKAGGVNSIAFGSIAAGKANYAKGKLSWDNQVELMYGIVKNEGQQVRKSNDRIFLDSKVGYKAGGSWSYFGSLNFMTQFTDGFEYGPDDQRSLISGFFAPAFLTSGIGMEYKPNESFALRIAPFSPRFTFVTDPTIIQNVPSNYGVPDGQTVRTEWLALQLYATFDKEITENLTIKSRYQMFANYETLDFKTIDHRLDVTLIAKITRFVDVTFTSINVYDFDMDPGIQYSQALALGILYKVSNKK</sequence>
<organism evidence="1 2">
    <name type="scientific">Belliella calami</name>
    <dbReference type="NCBI Taxonomy" id="2923436"/>
    <lineage>
        <taxon>Bacteria</taxon>
        <taxon>Pseudomonadati</taxon>
        <taxon>Bacteroidota</taxon>
        <taxon>Cytophagia</taxon>
        <taxon>Cytophagales</taxon>
        <taxon>Cyclobacteriaceae</taxon>
        <taxon>Belliella</taxon>
    </lineage>
</organism>
<dbReference type="EMBL" id="JAKZGS010000015">
    <property type="protein sequence ID" value="MCH7399426.1"/>
    <property type="molecule type" value="Genomic_DNA"/>
</dbReference>
<accession>A0ABS9US32</accession>
<evidence type="ECO:0000313" key="1">
    <source>
        <dbReference type="EMBL" id="MCH7399426.1"/>
    </source>
</evidence>
<evidence type="ECO:0000313" key="2">
    <source>
        <dbReference type="Proteomes" id="UP001165488"/>
    </source>
</evidence>
<dbReference type="Proteomes" id="UP001165488">
    <property type="component" value="Unassembled WGS sequence"/>
</dbReference>
<comment type="caution">
    <text evidence="1">The sequence shown here is derived from an EMBL/GenBank/DDBJ whole genome shotgun (WGS) entry which is preliminary data.</text>
</comment>
<name>A0ABS9US32_9BACT</name>
<reference evidence="1" key="1">
    <citation type="submission" date="2022-03" db="EMBL/GenBank/DDBJ databases">
        <title>De novo assembled genomes of Belliella spp. (Cyclobacteriaceae) strains.</title>
        <authorList>
            <person name="Szabo A."/>
            <person name="Korponai K."/>
            <person name="Felfoldi T."/>
        </authorList>
    </citation>
    <scope>NUCLEOTIDE SEQUENCE</scope>
    <source>
        <strain evidence="1">DSM 107340</strain>
    </source>
</reference>
<proteinExistence type="predicted"/>
<dbReference type="Pfam" id="PF11276">
    <property type="entry name" value="DUF3078"/>
    <property type="match status" value="1"/>
</dbReference>
<gene>
    <name evidence="1" type="ORF">MM236_15595</name>
</gene>
<keyword evidence="2" id="KW-1185">Reference proteome</keyword>
<protein>
    <submittedName>
        <fullName evidence="1">DUF3078 domain-containing protein</fullName>
    </submittedName>
</protein>
<dbReference type="RefSeq" id="WP_241275923.1">
    <property type="nucleotide sequence ID" value="NZ_JAKZGS010000015.1"/>
</dbReference>